<dbReference type="OrthoDB" id="3223806at2759"/>
<dbReference type="EMBL" id="KV429060">
    <property type="protein sequence ID" value="KZT69124.1"/>
    <property type="molecule type" value="Genomic_DNA"/>
</dbReference>
<dbReference type="Gene3D" id="3.40.50.1460">
    <property type="match status" value="1"/>
</dbReference>
<accession>A0A165Q7S3</accession>
<evidence type="ECO:0000313" key="2">
    <source>
        <dbReference type="EMBL" id="KZT69124.1"/>
    </source>
</evidence>
<evidence type="ECO:0000313" key="3">
    <source>
        <dbReference type="Proteomes" id="UP000076727"/>
    </source>
</evidence>
<name>A0A165Q7S3_9APHY</name>
<sequence>MKRHGPLCPRRSTTLEASKGVSVDKKESVLVSTSPEVEQRSSSHGSIECHCPSEPEHEATMVAVAEADWDRKFLSHRQTSLLYDSPKEDQGPSLPVVCGHGCRVDPHYAGPHVIAISACGDEQLAWEHPQDGGCLTKVLISFLEKNPEPTIRALMEYTRYMMILHLYPSILFKLIQCFSF</sequence>
<gene>
    <name evidence="2" type="ORF">DAEQUDRAFT_277251</name>
</gene>
<dbReference type="Proteomes" id="UP000076727">
    <property type="component" value="Unassembled WGS sequence"/>
</dbReference>
<feature type="region of interest" description="Disordered" evidence="1">
    <location>
        <begin position="1"/>
        <end position="21"/>
    </location>
</feature>
<keyword evidence="3" id="KW-1185">Reference proteome</keyword>
<evidence type="ECO:0000256" key="1">
    <source>
        <dbReference type="SAM" id="MobiDB-lite"/>
    </source>
</evidence>
<protein>
    <submittedName>
        <fullName evidence="2">Uncharacterized protein</fullName>
    </submittedName>
</protein>
<organism evidence="2 3">
    <name type="scientific">Daedalea quercina L-15889</name>
    <dbReference type="NCBI Taxonomy" id="1314783"/>
    <lineage>
        <taxon>Eukaryota</taxon>
        <taxon>Fungi</taxon>
        <taxon>Dikarya</taxon>
        <taxon>Basidiomycota</taxon>
        <taxon>Agaricomycotina</taxon>
        <taxon>Agaricomycetes</taxon>
        <taxon>Polyporales</taxon>
        <taxon>Fomitopsis</taxon>
    </lineage>
</organism>
<reference evidence="2 3" key="1">
    <citation type="journal article" date="2016" name="Mol. Biol. Evol.">
        <title>Comparative Genomics of Early-Diverging Mushroom-Forming Fungi Provides Insights into the Origins of Lignocellulose Decay Capabilities.</title>
        <authorList>
            <person name="Nagy L.G."/>
            <person name="Riley R."/>
            <person name="Tritt A."/>
            <person name="Adam C."/>
            <person name="Daum C."/>
            <person name="Floudas D."/>
            <person name="Sun H."/>
            <person name="Yadav J.S."/>
            <person name="Pangilinan J."/>
            <person name="Larsson K.H."/>
            <person name="Matsuura K."/>
            <person name="Barry K."/>
            <person name="Labutti K."/>
            <person name="Kuo R."/>
            <person name="Ohm R.A."/>
            <person name="Bhattacharya S.S."/>
            <person name="Shirouzu T."/>
            <person name="Yoshinaga Y."/>
            <person name="Martin F.M."/>
            <person name="Grigoriev I.V."/>
            <person name="Hibbett D.S."/>
        </authorList>
    </citation>
    <scope>NUCLEOTIDE SEQUENCE [LARGE SCALE GENOMIC DNA]</scope>
    <source>
        <strain evidence="2 3">L-15889</strain>
    </source>
</reference>
<proteinExistence type="predicted"/>
<dbReference type="AlphaFoldDB" id="A0A165Q7S3"/>